<proteinExistence type="predicted"/>
<name>A0A831UDR5_GEOME</name>
<protein>
    <submittedName>
        <fullName evidence="1">Addiction module protein</fullName>
    </submittedName>
</protein>
<sequence length="76" mass="8561">MATQAQEVLINALKLSPVERAELVEKILASFSFPDRQAIDEQWAAEAEERIDAFERGEIPSRSASEVFARIERGEI</sequence>
<comment type="caution">
    <text evidence="1">The sequence shown here is derived from an EMBL/GenBank/DDBJ whole genome shotgun (WGS) entry which is preliminary data.</text>
</comment>
<gene>
    <name evidence="1" type="ORF">ENQ87_10640</name>
</gene>
<dbReference type="Pfam" id="PF09720">
    <property type="entry name" value="Unstab_antitox"/>
    <property type="match status" value="1"/>
</dbReference>
<evidence type="ECO:0000313" key="1">
    <source>
        <dbReference type="EMBL" id="HEN42810.1"/>
    </source>
</evidence>
<organism evidence="1">
    <name type="scientific">Geobacter metallireducens</name>
    <dbReference type="NCBI Taxonomy" id="28232"/>
    <lineage>
        <taxon>Bacteria</taxon>
        <taxon>Pseudomonadati</taxon>
        <taxon>Thermodesulfobacteriota</taxon>
        <taxon>Desulfuromonadia</taxon>
        <taxon>Geobacterales</taxon>
        <taxon>Geobacteraceae</taxon>
        <taxon>Geobacter</taxon>
    </lineage>
</organism>
<dbReference type="InterPro" id="IPR013406">
    <property type="entry name" value="CHP02574_addiction_mod"/>
</dbReference>
<dbReference type="AlphaFoldDB" id="A0A831UDR5"/>
<dbReference type="EMBL" id="DSOV01000045">
    <property type="protein sequence ID" value="HEN42810.1"/>
    <property type="molecule type" value="Genomic_DNA"/>
</dbReference>
<accession>A0A831UDR5</accession>
<reference evidence="1" key="1">
    <citation type="journal article" date="2020" name="mSystems">
        <title>Genome- and Community-Level Interaction Insights into Carbon Utilization and Element Cycling Functions of Hydrothermarchaeota in Hydrothermal Sediment.</title>
        <authorList>
            <person name="Zhou Z."/>
            <person name="Liu Y."/>
            <person name="Xu W."/>
            <person name="Pan J."/>
            <person name="Luo Z.H."/>
            <person name="Li M."/>
        </authorList>
    </citation>
    <scope>NUCLEOTIDE SEQUENCE [LARGE SCALE GENOMIC DNA]</scope>
    <source>
        <strain evidence="1">SpSt-349</strain>
    </source>
</reference>
<dbReference type="NCBIfam" id="TIGR02574">
    <property type="entry name" value="stabl_TIGR02574"/>
    <property type="match status" value="1"/>
</dbReference>